<protein>
    <submittedName>
        <fullName evidence="1">Uncharacterized protein</fullName>
    </submittedName>
</protein>
<dbReference type="Proteomes" id="UP000234752">
    <property type="component" value="Plasmid unnamed1"/>
</dbReference>
<reference evidence="1 2" key="1">
    <citation type="submission" date="2017-12" db="EMBL/GenBank/DDBJ databases">
        <title>Genomes of bacteria within cyanobacterial aggregates.</title>
        <authorList>
            <person name="Cai H."/>
        </authorList>
    </citation>
    <scope>NUCLEOTIDE SEQUENCE [LARGE SCALE GENOMIC DNA]</scope>
    <source>
        <strain evidence="1 2">TH16</strain>
        <plasmid evidence="1 2">unnamed1</plasmid>
    </source>
</reference>
<evidence type="ECO:0000313" key="1">
    <source>
        <dbReference type="EMBL" id="AUN33500.1"/>
    </source>
</evidence>
<dbReference type="AlphaFoldDB" id="A0A2K9NKA1"/>
<dbReference type="EMBL" id="CP025613">
    <property type="protein sequence ID" value="AUN33500.1"/>
    <property type="molecule type" value="Genomic_DNA"/>
</dbReference>
<evidence type="ECO:0000313" key="2">
    <source>
        <dbReference type="Proteomes" id="UP000234752"/>
    </source>
</evidence>
<dbReference type="KEGG" id="ncb:C0V82_24460"/>
<proteinExistence type="predicted"/>
<keyword evidence="2" id="KW-1185">Reference proteome</keyword>
<gene>
    <name evidence="1" type="ORF">C0V82_24460</name>
</gene>
<sequence length="297" mass="33706">MTSIISGYLNHQPVPTDRKQNALTKRFIFPVLTDLHDMLMDLRRELDPVLARQYPLNKNIPYPVGRCEEITTAVRQHLLKRIATPTTRAERALHAFRRQGGLIRPVWGALRERYFQNATQIGSLYVDAANDTVNITKPKVEIMPMTESGLEAIRDISHFCDIAKLYWKAETYANLVAPSLAPLLPMAVLNKVSEPQLLSACPYMTALALHNHFRDAESWLETAPAMDIAAQAPLLERVPIDLRPRAGADPRELAIDACREARREKRYLDPEWKQALLKDLARINSPRLETGDKVQMA</sequence>
<geneLocation type="plasmid" evidence="1 2">
    <name>unnamed1</name>
</geneLocation>
<accession>A0A2K9NKA1</accession>
<dbReference type="OrthoDB" id="5573608at2"/>
<keyword evidence="1" id="KW-0614">Plasmid</keyword>
<name>A0A2K9NKA1_9PROT</name>
<organism evidence="1 2">
    <name type="scientific">Niveispirillum cyanobacteriorum</name>
    <dbReference type="NCBI Taxonomy" id="1612173"/>
    <lineage>
        <taxon>Bacteria</taxon>
        <taxon>Pseudomonadati</taxon>
        <taxon>Pseudomonadota</taxon>
        <taxon>Alphaproteobacteria</taxon>
        <taxon>Rhodospirillales</taxon>
        <taxon>Azospirillaceae</taxon>
        <taxon>Niveispirillum</taxon>
    </lineage>
</organism>
<dbReference type="RefSeq" id="WP_102115011.1">
    <property type="nucleotide sequence ID" value="NZ_BMGN01000001.1"/>
</dbReference>